<sequence length="78" mass="8747">MSHQDTQGNRHQTETRIDRSAVPSRDLTPMERWARERVAEQPWNALASKTNTHSREYSSLRGTSSTRGHNGSVGAVSN</sequence>
<evidence type="ECO:0000313" key="3">
    <source>
        <dbReference type="Proteomes" id="UP000235786"/>
    </source>
</evidence>
<proteinExistence type="predicted"/>
<keyword evidence="3" id="KW-1185">Reference proteome</keyword>
<name>A0A2J6R1L8_HYAVF</name>
<feature type="compositionally biased region" description="Basic and acidic residues" evidence="1">
    <location>
        <begin position="28"/>
        <end position="39"/>
    </location>
</feature>
<protein>
    <submittedName>
        <fullName evidence="2">Uncharacterized protein</fullName>
    </submittedName>
</protein>
<gene>
    <name evidence="2" type="ORF">L207DRAFT_181068</name>
</gene>
<dbReference type="OrthoDB" id="10299388at2759"/>
<evidence type="ECO:0000313" key="2">
    <source>
        <dbReference type="EMBL" id="PMD32413.1"/>
    </source>
</evidence>
<organism evidence="2 3">
    <name type="scientific">Hyaloscypha variabilis (strain UAMH 11265 / GT02V1 / F)</name>
    <name type="common">Meliniomyces variabilis</name>
    <dbReference type="NCBI Taxonomy" id="1149755"/>
    <lineage>
        <taxon>Eukaryota</taxon>
        <taxon>Fungi</taxon>
        <taxon>Dikarya</taxon>
        <taxon>Ascomycota</taxon>
        <taxon>Pezizomycotina</taxon>
        <taxon>Leotiomycetes</taxon>
        <taxon>Helotiales</taxon>
        <taxon>Hyaloscyphaceae</taxon>
        <taxon>Hyaloscypha</taxon>
        <taxon>Hyaloscypha variabilis</taxon>
    </lineage>
</organism>
<accession>A0A2J6R1L8</accession>
<evidence type="ECO:0000256" key="1">
    <source>
        <dbReference type="SAM" id="MobiDB-lite"/>
    </source>
</evidence>
<feature type="region of interest" description="Disordered" evidence="1">
    <location>
        <begin position="1"/>
        <end position="78"/>
    </location>
</feature>
<dbReference type="EMBL" id="KZ613959">
    <property type="protein sequence ID" value="PMD32413.1"/>
    <property type="molecule type" value="Genomic_DNA"/>
</dbReference>
<feature type="compositionally biased region" description="Polar residues" evidence="1">
    <location>
        <begin position="1"/>
        <end position="10"/>
    </location>
</feature>
<dbReference type="Proteomes" id="UP000235786">
    <property type="component" value="Unassembled WGS sequence"/>
</dbReference>
<dbReference type="AlphaFoldDB" id="A0A2J6R1L8"/>
<reference evidence="2 3" key="1">
    <citation type="submission" date="2016-04" db="EMBL/GenBank/DDBJ databases">
        <title>A degradative enzymes factory behind the ericoid mycorrhizal symbiosis.</title>
        <authorList>
            <consortium name="DOE Joint Genome Institute"/>
            <person name="Martino E."/>
            <person name="Morin E."/>
            <person name="Grelet G."/>
            <person name="Kuo A."/>
            <person name="Kohler A."/>
            <person name="Daghino S."/>
            <person name="Barry K."/>
            <person name="Choi C."/>
            <person name="Cichocki N."/>
            <person name="Clum A."/>
            <person name="Copeland A."/>
            <person name="Hainaut M."/>
            <person name="Haridas S."/>
            <person name="Labutti K."/>
            <person name="Lindquist E."/>
            <person name="Lipzen A."/>
            <person name="Khouja H.-R."/>
            <person name="Murat C."/>
            <person name="Ohm R."/>
            <person name="Olson A."/>
            <person name="Spatafora J."/>
            <person name="Veneault-Fourrey C."/>
            <person name="Henrissat B."/>
            <person name="Grigoriev I."/>
            <person name="Martin F."/>
            <person name="Perotto S."/>
        </authorList>
    </citation>
    <scope>NUCLEOTIDE SEQUENCE [LARGE SCALE GENOMIC DNA]</scope>
    <source>
        <strain evidence="2 3">F</strain>
    </source>
</reference>
<feature type="compositionally biased region" description="Polar residues" evidence="1">
    <location>
        <begin position="60"/>
        <end position="78"/>
    </location>
</feature>